<keyword evidence="4" id="KW-0997">Cell inner membrane</keyword>
<accession>A0A1C6U9U7</accession>
<proteinExistence type="inferred from homology"/>
<dbReference type="Pfam" id="PF00005">
    <property type="entry name" value="ABC_tran"/>
    <property type="match status" value="1"/>
</dbReference>
<name>A0A1C6U9U7_9ACTN</name>
<dbReference type="GO" id="GO:0015421">
    <property type="term" value="F:ABC-type oligopeptide transporter activity"/>
    <property type="evidence" value="ECO:0007669"/>
    <property type="project" value="TreeGrafter"/>
</dbReference>
<reference evidence="15 17" key="2">
    <citation type="submission" date="2022-10" db="EMBL/GenBank/DDBJ databases">
        <title>The complete genomes of actinobacterial strains from the NBC collection.</title>
        <authorList>
            <person name="Joergensen T.S."/>
            <person name="Alvarez Arevalo M."/>
            <person name="Sterndorff E.B."/>
            <person name="Faurdal D."/>
            <person name="Vuksanovic O."/>
            <person name="Mourched A.-S."/>
            <person name="Charusanti P."/>
            <person name="Shaw S."/>
            <person name="Blin K."/>
            <person name="Weber T."/>
        </authorList>
    </citation>
    <scope>NUCLEOTIDE SEQUENCE [LARGE SCALE GENOMIC DNA]</scope>
    <source>
        <strain evidence="15 17">NBC 01809</strain>
    </source>
</reference>
<keyword evidence="2" id="KW-0813">Transport</keyword>
<keyword evidence="5 11" id="KW-0812">Transmembrane</keyword>
<dbReference type="PROSITE" id="PS00211">
    <property type="entry name" value="ABC_TRANSPORTER_1"/>
    <property type="match status" value="1"/>
</dbReference>
<keyword evidence="6" id="KW-0547">Nucleotide-binding</keyword>
<evidence type="ECO:0000313" key="17">
    <source>
        <dbReference type="Proteomes" id="UP001334804"/>
    </source>
</evidence>
<evidence type="ECO:0000313" key="14">
    <source>
        <dbReference type="EMBL" id="SCL50738.1"/>
    </source>
</evidence>
<keyword evidence="8 11" id="KW-1133">Transmembrane helix</keyword>
<dbReference type="Proteomes" id="UP000199343">
    <property type="component" value="Unassembled WGS sequence"/>
</dbReference>
<dbReference type="Proteomes" id="UP001334804">
    <property type="component" value="Chromosome"/>
</dbReference>
<evidence type="ECO:0000256" key="2">
    <source>
        <dbReference type="ARBA" id="ARBA00022448"/>
    </source>
</evidence>
<feature type="transmembrane region" description="Helical" evidence="11">
    <location>
        <begin position="58"/>
        <end position="84"/>
    </location>
</feature>
<dbReference type="CDD" id="cd18551">
    <property type="entry name" value="ABC_6TM_LmrA_like"/>
    <property type="match status" value="1"/>
</dbReference>
<dbReference type="EMBL" id="FMIC01000002">
    <property type="protein sequence ID" value="SCL50738.1"/>
    <property type="molecule type" value="Genomic_DNA"/>
</dbReference>
<evidence type="ECO:0000256" key="9">
    <source>
        <dbReference type="ARBA" id="ARBA00023136"/>
    </source>
</evidence>
<dbReference type="PANTHER" id="PTHR43394:SF7">
    <property type="entry name" value="ABC TRANSPORTER B FAMILY MEMBER 28"/>
    <property type="match status" value="1"/>
</dbReference>
<evidence type="ECO:0000256" key="10">
    <source>
        <dbReference type="ARBA" id="ARBA00023455"/>
    </source>
</evidence>
<comment type="subcellular location">
    <subcellularLocation>
        <location evidence="1">Cell inner membrane</location>
        <topology evidence="1">Multi-pass membrane protein</topology>
    </subcellularLocation>
</comment>
<keyword evidence="7 14" id="KW-0067">ATP-binding</keyword>
<dbReference type="InterPro" id="IPR003593">
    <property type="entry name" value="AAA+_ATPase"/>
</dbReference>
<feature type="transmembrane region" description="Helical" evidence="11">
    <location>
        <begin position="242"/>
        <end position="266"/>
    </location>
</feature>
<evidence type="ECO:0000313" key="16">
    <source>
        <dbReference type="Proteomes" id="UP000199343"/>
    </source>
</evidence>
<dbReference type="GO" id="GO:0016887">
    <property type="term" value="F:ATP hydrolysis activity"/>
    <property type="evidence" value="ECO:0007669"/>
    <property type="project" value="InterPro"/>
</dbReference>
<comment type="similarity">
    <text evidence="10">Belongs to the ABC transporter superfamily. Siderophore-Fe(3+) uptake transporter (SIUT) (TC 3.A.1.21) family.</text>
</comment>
<dbReference type="InterPro" id="IPR039421">
    <property type="entry name" value="Type_1_exporter"/>
</dbReference>
<dbReference type="Gene3D" id="1.20.1560.10">
    <property type="entry name" value="ABC transporter type 1, transmembrane domain"/>
    <property type="match status" value="1"/>
</dbReference>
<keyword evidence="9 11" id="KW-0472">Membrane</keyword>
<protein>
    <submittedName>
        <fullName evidence="15">ABC transporter ATP-binding protein/permease</fullName>
    </submittedName>
    <submittedName>
        <fullName evidence="14">ATP-binding cassette, subfamily C</fullName>
    </submittedName>
</protein>
<dbReference type="AlphaFoldDB" id="A0A1C6U9U7"/>
<evidence type="ECO:0000256" key="7">
    <source>
        <dbReference type="ARBA" id="ARBA00022840"/>
    </source>
</evidence>
<dbReference type="InterPro" id="IPR027417">
    <property type="entry name" value="P-loop_NTPase"/>
</dbReference>
<evidence type="ECO:0000259" key="12">
    <source>
        <dbReference type="PROSITE" id="PS50893"/>
    </source>
</evidence>
<dbReference type="RefSeq" id="WP_091621647.1">
    <property type="nucleotide sequence ID" value="NZ_CP109071.1"/>
</dbReference>
<dbReference type="Gene3D" id="3.40.50.300">
    <property type="entry name" value="P-loop containing nucleotide triphosphate hydrolases"/>
    <property type="match status" value="1"/>
</dbReference>
<evidence type="ECO:0000256" key="8">
    <source>
        <dbReference type="ARBA" id="ARBA00022989"/>
    </source>
</evidence>
<dbReference type="InterPro" id="IPR036640">
    <property type="entry name" value="ABC1_TM_sf"/>
</dbReference>
<keyword evidence="17" id="KW-1185">Reference proteome</keyword>
<gene>
    <name evidence="14" type="ORF">GA0070608_0741</name>
    <name evidence="15" type="ORF">OIE14_06405</name>
</gene>
<dbReference type="EMBL" id="CP109071">
    <property type="protein sequence ID" value="WSA33679.1"/>
    <property type="molecule type" value="Genomic_DNA"/>
</dbReference>
<feature type="transmembrane region" description="Helical" evidence="11">
    <location>
        <begin position="272"/>
        <end position="290"/>
    </location>
</feature>
<dbReference type="InterPro" id="IPR011527">
    <property type="entry name" value="ABC1_TM_dom"/>
</dbReference>
<dbReference type="SUPFAM" id="SSF52540">
    <property type="entry name" value="P-loop containing nucleoside triphosphate hydrolases"/>
    <property type="match status" value="1"/>
</dbReference>
<dbReference type="FunFam" id="3.40.50.300:FF:000221">
    <property type="entry name" value="Multidrug ABC transporter ATP-binding protein"/>
    <property type="match status" value="1"/>
</dbReference>
<feature type="domain" description="ABC transmembrane type-1" evidence="13">
    <location>
        <begin position="26"/>
        <end position="305"/>
    </location>
</feature>
<dbReference type="Pfam" id="PF00664">
    <property type="entry name" value="ABC_membrane"/>
    <property type="match status" value="1"/>
</dbReference>
<dbReference type="SMART" id="SM00382">
    <property type="entry name" value="AAA"/>
    <property type="match status" value="1"/>
</dbReference>
<dbReference type="InterPro" id="IPR003439">
    <property type="entry name" value="ABC_transporter-like_ATP-bd"/>
</dbReference>
<feature type="transmembrane region" description="Helical" evidence="11">
    <location>
        <begin position="162"/>
        <end position="181"/>
    </location>
</feature>
<reference evidence="14 16" key="1">
    <citation type="submission" date="2016-06" db="EMBL/GenBank/DDBJ databases">
        <authorList>
            <person name="Kjaerup R.B."/>
            <person name="Dalgaard T.S."/>
            <person name="Juul-Madsen H.R."/>
        </authorList>
    </citation>
    <scope>NUCLEOTIDE SEQUENCE [LARGE SCALE GENOMIC DNA]</scope>
    <source>
        <strain evidence="14 16">DSM 43363</strain>
    </source>
</reference>
<feature type="domain" description="ABC transporter" evidence="12">
    <location>
        <begin position="361"/>
        <end position="596"/>
    </location>
</feature>
<dbReference type="STRING" id="47871.GA0070608_0741"/>
<dbReference type="GO" id="GO:0005524">
    <property type="term" value="F:ATP binding"/>
    <property type="evidence" value="ECO:0007669"/>
    <property type="project" value="UniProtKB-KW"/>
</dbReference>
<evidence type="ECO:0000259" key="13">
    <source>
        <dbReference type="PROSITE" id="PS50929"/>
    </source>
</evidence>
<organism evidence="14 16">
    <name type="scientific">Micromonospora peucetia</name>
    <dbReference type="NCBI Taxonomy" id="47871"/>
    <lineage>
        <taxon>Bacteria</taxon>
        <taxon>Bacillati</taxon>
        <taxon>Actinomycetota</taxon>
        <taxon>Actinomycetes</taxon>
        <taxon>Micromonosporales</taxon>
        <taxon>Micromonosporaceae</taxon>
        <taxon>Micromonospora</taxon>
    </lineage>
</organism>
<dbReference type="GO" id="GO:0005886">
    <property type="term" value="C:plasma membrane"/>
    <property type="evidence" value="ECO:0007669"/>
    <property type="project" value="UniProtKB-SubCell"/>
</dbReference>
<evidence type="ECO:0000256" key="1">
    <source>
        <dbReference type="ARBA" id="ARBA00004429"/>
    </source>
</evidence>
<keyword evidence="3" id="KW-1003">Cell membrane</keyword>
<evidence type="ECO:0000256" key="4">
    <source>
        <dbReference type="ARBA" id="ARBA00022519"/>
    </source>
</evidence>
<dbReference type="InterPro" id="IPR017871">
    <property type="entry name" value="ABC_transporter-like_CS"/>
</dbReference>
<evidence type="ECO:0000256" key="3">
    <source>
        <dbReference type="ARBA" id="ARBA00022475"/>
    </source>
</evidence>
<evidence type="ECO:0000256" key="11">
    <source>
        <dbReference type="SAM" id="Phobius"/>
    </source>
</evidence>
<evidence type="ECO:0000256" key="5">
    <source>
        <dbReference type="ARBA" id="ARBA00022692"/>
    </source>
</evidence>
<dbReference type="OrthoDB" id="9806127at2"/>
<dbReference type="PANTHER" id="PTHR43394">
    <property type="entry name" value="ATP-DEPENDENT PERMEASE MDL1, MITOCHONDRIAL"/>
    <property type="match status" value="1"/>
</dbReference>
<evidence type="ECO:0000313" key="15">
    <source>
        <dbReference type="EMBL" id="WSA33679.1"/>
    </source>
</evidence>
<feature type="transmembrane region" description="Helical" evidence="11">
    <location>
        <begin position="138"/>
        <end position="156"/>
    </location>
</feature>
<dbReference type="PROSITE" id="PS50893">
    <property type="entry name" value="ABC_TRANSPORTER_2"/>
    <property type="match status" value="1"/>
</dbReference>
<dbReference type="PROSITE" id="PS50929">
    <property type="entry name" value="ABC_TM1F"/>
    <property type="match status" value="1"/>
</dbReference>
<sequence length="613" mass="64354">MAAKPPATSAFRLLLRYVRPHRRILAFGTVISSVGGAAALATPLLAREFVDRLGSGRPILGLTVLLCGVVLAAAVVAGVGRYLIDRTAEEIVRDVRSGLVTRLLRLRVGAFNTTPPGDLISRVTADTTLLRHATTNDLVDLMLGTVVLLGMVGFMVYLDPVLFGVVAAVMLVVGGATALVLPRLGAANRRAQDALGDIGGYLERALGALRTIKANGAEQREARVMHRAVDTARDEGITAARWSALAGSSSGLVVQLSFLAVFGVGGARVADGSLPISSLIAFLMYLFYLFSPINQLVQGASGVQAGMAAVRRIEEVEALSAEPDDRAPSTGAGRGAPAADVAPNAVVNGYPGGGPAAEVAVAFRAVRFRYAPDGPDVLSGVDFDVPVGGMTALVGPSGAGKSTVFALLERFYEADSGVVEFAGRDVRDLSIPQLRADLGYVEQDAPVLSGTLRENLLFAAPDASAAQLAEAMEQTRLNDLVSRLPDGLDTPVGHRGMNLSGGERQRIAIARALLRRPRVLLLDEATSALDGLNELSLRDAIAEVARVSTVLIIAHRLSTVTMARQILLLDGGRIRARGTHAELIDSDDLYRTLAMTQLLDAESGSVRRTATAS</sequence>
<dbReference type="SUPFAM" id="SSF90123">
    <property type="entry name" value="ABC transporter transmembrane region"/>
    <property type="match status" value="1"/>
</dbReference>
<evidence type="ECO:0000256" key="6">
    <source>
        <dbReference type="ARBA" id="ARBA00022741"/>
    </source>
</evidence>
<dbReference type="GO" id="GO:0090374">
    <property type="term" value="P:oligopeptide export from mitochondrion"/>
    <property type="evidence" value="ECO:0007669"/>
    <property type="project" value="TreeGrafter"/>
</dbReference>
<feature type="transmembrane region" description="Helical" evidence="11">
    <location>
        <begin position="24"/>
        <end position="46"/>
    </location>
</feature>